<keyword evidence="1" id="KW-1133">Transmembrane helix</keyword>
<evidence type="ECO:0000313" key="3">
    <source>
        <dbReference type="Proteomes" id="UP000265566"/>
    </source>
</evidence>
<feature type="transmembrane region" description="Helical" evidence="1">
    <location>
        <begin position="12"/>
        <end position="31"/>
    </location>
</feature>
<proteinExistence type="predicted"/>
<reference evidence="3" key="1">
    <citation type="journal article" date="2018" name="Nat. Plants">
        <title>Whole-genome landscape of Medicago truncatula symbiotic genes.</title>
        <authorList>
            <person name="Pecrix Y."/>
            <person name="Staton S.E."/>
            <person name="Sallet E."/>
            <person name="Lelandais-Briere C."/>
            <person name="Moreau S."/>
            <person name="Carrere S."/>
            <person name="Blein T."/>
            <person name="Jardinaud M.F."/>
            <person name="Latrasse D."/>
            <person name="Zouine M."/>
            <person name="Zahm M."/>
            <person name="Kreplak J."/>
            <person name="Mayjonade B."/>
            <person name="Satge C."/>
            <person name="Perez M."/>
            <person name="Cauet S."/>
            <person name="Marande W."/>
            <person name="Chantry-Darmon C."/>
            <person name="Lopez-Roques C."/>
            <person name="Bouchez O."/>
            <person name="Berard A."/>
            <person name="Debelle F."/>
            <person name="Munos S."/>
            <person name="Bendahmane A."/>
            <person name="Berges H."/>
            <person name="Niebel A."/>
            <person name="Buitink J."/>
            <person name="Frugier F."/>
            <person name="Benhamed M."/>
            <person name="Crespi M."/>
            <person name="Gouzy J."/>
            <person name="Gamas P."/>
        </authorList>
    </citation>
    <scope>NUCLEOTIDE SEQUENCE [LARGE SCALE GENOMIC DNA]</scope>
    <source>
        <strain evidence="3">cv. Jemalong A17</strain>
    </source>
</reference>
<evidence type="ECO:0000256" key="1">
    <source>
        <dbReference type="SAM" id="Phobius"/>
    </source>
</evidence>
<dbReference type="AlphaFoldDB" id="A0A396JQX3"/>
<accession>A0A396JQX3</accession>
<comment type="caution">
    <text evidence="2">The sequence shown here is derived from an EMBL/GenBank/DDBJ whole genome shotgun (WGS) entry which is preliminary data.</text>
</comment>
<name>A0A396JQX3_MEDTR</name>
<keyword evidence="1" id="KW-0472">Membrane</keyword>
<evidence type="ECO:0008006" key="4">
    <source>
        <dbReference type="Google" id="ProtNLM"/>
    </source>
</evidence>
<dbReference type="Proteomes" id="UP000265566">
    <property type="component" value="Chromosome 1"/>
</dbReference>
<sequence length="71" mass="8724">MNMLIKKTMILLYIISSLTYFYYFGLTWRAILCNQNSTLNWIGSKFLVQNWEIQEEFAQRDTIERRMKRLH</sequence>
<organism evidence="2 3">
    <name type="scientific">Medicago truncatula</name>
    <name type="common">Barrel medic</name>
    <name type="synonym">Medicago tribuloides</name>
    <dbReference type="NCBI Taxonomy" id="3880"/>
    <lineage>
        <taxon>Eukaryota</taxon>
        <taxon>Viridiplantae</taxon>
        <taxon>Streptophyta</taxon>
        <taxon>Embryophyta</taxon>
        <taxon>Tracheophyta</taxon>
        <taxon>Spermatophyta</taxon>
        <taxon>Magnoliopsida</taxon>
        <taxon>eudicotyledons</taxon>
        <taxon>Gunneridae</taxon>
        <taxon>Pentapetalae</taxon>
        <taxon>rosids</taxon>
        <taxon>fabids</taxon>
        <taxon>Fabales</taxon>
        <taxon>Fabaceae</taxon>
        <taxon>Papilionoideae</taxon>
        <taxon>50 kb inversion clade</taxon>
        <taxon>NPAAA clade</taxon>
        <taxon>Hologalegina</taxon>
        <taxon>IRL clade</taxon>
        <taxon>Trifolieae</taxon>
        <taxon>Medicago</taxon>
    </lineage>
</organism>
<dbReference type="EMBL" id="PSQE01000001">
    <property type="protein sequence ID" value="RHN79101.1"/>
    <property type="molecule type" value="Genomic_DNA"/>
</dbReference>
<keyword evidence="1" id="KW-0812">Transmembrane</keyword>
<evidence type="ECO:0000313" key="2">
    <source>
        <dbReference type="EMBL" id="RHN79101.1"/>
    </source>
</evidence>
<gene>
    <name evidence="2" type="ORF">MtrunA17_Chr1g0173271</name>
</gene>
<dbReference type="Gramene" id="rna2807">
    <property type="protein sequence ID" value="RHN79101.1"/>
    <property type="gene ID" value="gene2807"/>
</dbReference>
<protein>
    <recommendedName>
        <fullName evidence="4">Transmembrane protein</fullName>
    </recommendedName>
</protein>